<gene>
    <name evidence="1" type="ORF">BG910_09520</name>
</gene>
<keyword evidence="2" id="KW-1185">Reference proteome</keyword>
<name>A0A220S3F4_9NEIS</name>
<proteinExistence type="predicted"/>
<dbReference type="EMBL" id="CP022278">
    <property type="protein sequence ID" value="ASK27936.1"/>
    <property type="molecule type" value="Genomic_DNA"/>
</dbReference>
<organism evidence="1 2">
    <name type="scientific">Neisseria chenwenguii</name>
    <dbReference type="NCBI Taxonomy" id="1853278"/>
    <lineage>
        <taxon>Bacteria</taxon>
        <taxon>Pseudomonadati</taxon>
        <taxon>Pseudomonadota</taxon>
        <taxon>Betaproteobacteria</taxon>
        <taxon>Neisseriales</taxon>
        <taxon>Neisseriaceae</taxon>
        <taxon>Neisseria</taxon>
    </lineage>
</organism>
<dbReference type="AlphaFoldDB" id="A0A220S3F4"/>
<evidence type="ECO:0000313" key="2">
    <source>
        <dbReference type="Proteomes" id="UP000198238"/>
    </source>
</evidence>
<dbReference type="Proteomes" id="UP000198238">
    <property type="component" value="Chromosome"/>
</dbReference>
<sequence>MRGKPKRPSELCTDVISAQAESAVKSSFDDAAWKDLPVSDGLYIKQPFRPSENKPAEIVNNFTRPARP</sequence>
<evidence type="ECO:0000313" key="1">
    <source>
        <dbReference type="EMBL" id="ASK27936.1"/>
    </source>
</evidence>
<reference evidence="1 2" key="1">
    <citation type="submission" date="2017-06" db="EMBL/GenBank/DDBJ databases">
        <title>Neisseria chenwenguii sp. nov., isolated from the intestinal contents of Tibetan Plateau Pika in Yushu, Qinghai Province, China.</title>
        <authorList>
            <person name="Zhang G."/>
        </authorList>
    </citation>
    <scope>NUCLEOTIDE SEQUENCE [LARGE SCALE GENOMIC DNA]</scope>
    <source>
        <strain evidence="1 2">10023</strain>
    </source>
</reference>
<accession>A0A220S3F4</accession>
<protein>
    <submittedName>
        <fullName evidence="1">Uncharacterized protein</fullName>
    </submittedName>
</protein>
<dbReference type="KEGG" id="nei:BG910_09520"/>